<dbReference type="EMBL" id="FNKY01000001">
    <property type="protein sequence ID" value="SDQ90249.1"/>
    <property type="molecule type" value="Genomic_DNA"/>
</dbReference>
<name>A0ABY0TIR3_9PROT</name>
<reference evidence="2 3" key="1">
    <citation type="submission" date="2016-10" db="EMBL/GenBank/DDBJ databases">
        <authorList>
            <person name="Varghese N."/>
            <person name="Submissions S."/>
        </authorList>
    </citation>
    <scope>NUCLEOTIDE SEQUENCE [LARGE SCALE GENOMIC DNA]</scope>
    <source>
        <strain evidence="2 3">Nl1</strain>
    </source>
</reference>
<keyword evidence="3" id="KW-1185">Reference proteome</keyword>
<comment type="caution">
    <text evidence="2">The sequence shown here is derived from an EMBL/GenBank/DDBJ whole genome shotgun (WGS) entry which is preliminary data.</text>
</comment>
<accession>A0ABY0TIR3</accession>
<evidence type="ECO:0000313" key="2">
    <source>
        <dbReference type="EMBL" id="SDQ90249.1"/>
    </source>
</evidence>
<evidence type="ECO:0000313" key="3">
    <source>
        <dbReference type="Proteomes" id="UP000183471"/>
    </source>
</evidence>
<organism evidence="2 3">
    <name type="scientific">Nitrosospira multiformis</name>
    <dbReference type="NCBI Taxonomy" id="1231"/>
    <lineage>
        <taxon>Bacteria</taxon>
        <taxon>Pseudomonadati</taxon>
        <taxon>Pseudomonadota</taxon>
        <taxon>Betaproteobacteria</taxon>
        <taxon>Nitrosomonadales</taxon>
        <taxon>Nitrosomonadaceae</taxon>
        <taxon>Nitrosospira</taxon>
    </lineage>
</organism>
<dbReference type="Proteomes" id="UP000183471">
    <property type="component" value="Unassembled WGS sequence"/>
</dbReference>
<sequence length="90" mass="10160">MASMGKAPIVTDSKVSNSSTYLERRESREVAVCGQVHLCHDCRYERTFHFAENCLVWQLGNYCGKGAKYGRRCKLYQKRGIGNGIQQPAT</sequence>
<evidence type="ECO:0000256" key="1">
    <source>
        <dbReference type="SAM" id="MobiDB-lite"/>
    </source>
</evidence>
<feature type="region of interest" description="Disordered" evidence="1">
    <location>
        <begin position="1"/>
        <end position="20"/>
    </location>
</feature>
<proteinExistence type="predicted"/>
<protein>
    <submittedName>
        <fullName evidence="2">Uncharacterized protein</fullName>
    </submittedName>
</protein>
<gene>
    <name evidence="2" type="ORF">SAMN05216402_2754</name>
</gene>